<comment type="caution">
    <text evidence="1">The sequence shown here is derived from an EMBL/GenBank/DDBJ whole genome shotgun (WGS) entry which is preliminary data.</text>
</comment>
<sequence>MRATGSTIVATNWMHFLLIDDGTTAYVYFQGSTTADMTYAHGQGAWNNKSWGPSCIQTVGKDSLNTHHFDDVICFDDQDGRMDWLTPSGWDGDTSWRVERANPTSDVETGFTSTGGNHFGEVDEDVDDTSDYVWHLNSHSRKHIIREASTDYDLPAAGSKWGFTHDTTPAGNEWTDAIFDGIATGLEDTTDSVKEMMGLEDASGVGVGGVGSERIRAVRYLFNATVTGGSPLELRYYIWRDTVLIGPDDPVAATIPNKVYQVEQAVVRSNYY</sequence>
<dbReference type="EMBL" id="LAZR01024910">
    <property type="protein sequence ID" value="KKL73597.1"/>
    <property type="molecule type" value="Genomic_DNA"/>
</dbReference>
<protein>
    <submittedName>
        <fullName evidence="1">Uncharacterized protein</fullName>
    </submittedName>
</protein>
<accession>A0A0F9HET7</accession>
<gene>
    <name evidence="1" type="ORF">LCGC14_2073300</name>
</gene>
<proteinExistence type="predicted"/>
<evidence type="ECO:0000313" key="1">
    <source>
        <dbReference type="EMBL" id="KKL73597.1"/>
    </source>
</evidence>
<organism evidence="1">
    <name type="scientific">marine sediment metagenome</name>
    <dbReference type="NCBI Taxonomy" id="412755"/>
    <lineage>
        <taxon>unclassified sequences</taxon>
        <taxon>metagenomes</taxon>
        <taxon>ecological metagenomes</taxon>
    </lineage>
</organism>
<name>A0A0F9HET7_9ZZZZ</name>
<dbReference type="AlphaFoldDB" id="A0A0F9HET7"/>
<reference evidence="1" key="1">
    <citation type="journal article" date="2015" name="Nature">
        <title>Complex archaea that bridge the gap between prokaryotes and eukaryotes.</title>
        <authorList>
            <person name="Spang A."/>
            <person name="Saw J.H."/>
            <person name="Jorgensen S.L."/>
            <person name="Zaremba-Niedzwiedzka K."/>
            <person name="Martijn J."/>
            <person name="Lind A.E."/>
            <person name="van Eijk R."/>
            <person name="Schleper C."/>
            <person name="Guy L."/>
            <person name="Ettema T.J."/>
        </authorList>
    </citation>
    <scope>NUCLEOTIDE SEQUENCE</scope>
</reference>